<name>A0A1M3KW52_9BACT</name>
<dbReference type="InterPro" id="IPR001106">
    <property type="entry name" value="Aromatic_Lyase"/>
</dbReference>
<dbReference type="STRING" id="1895771.BGO89_08690"/>
<comment type="subcellular location">
    <subcellularLocation>
        <location evidence="6 9">Cytoplasm</location>
    </subcellularLocation>
</comment>
<dbReference type="FunFam" id="1.10.275.10:FF:000005">
    <property type="entry name" value="Histidine ammonia-lyase"/>
    <property type="match status" value="1"/>
</dbReference>
<dbReference type="InterPro" id="IPR005921">
    <property type="entry name" value="HutH"/>
</dbReference>
<dbReference type="Pfam" id="PF00221">
    <property type="entry name" value="Lyase_aromatic"/>
    <property type="match status" value="1"/>
</dbReference>
<protein>
    <recommendedName>
        <fullName evidence="2 6">Histidine ammonia-lyase</fullName>
        <shortName evidence="6">Histidase</shortName>
        <ecNumber evidence="2 6">4.3.1.3</ecNumber>
    </recommendedName>
</protein>
<evidence type="ECO:0000256" key="4">
    <source>
        <dbReference type="ARBA" id="ARBA00023239"/>
    </source>
</evidence>
<evidence type="ECO:0000256" key="2">
    <source>
        <dbReference type="ARBA" id="ARBA00012994"/>
    </source>
</evidence>
<evidence type="ECO:0000256" key="1">
    <source>
        <dbReference type="ARBA" id="ARBA00005113"/>
    </source>
</evidence>
<dbReference type="InterPro" id="IPR024083">
    <property type="entry name" value="Fumarase/histidase_N"/>
</dbReference>
<dbReference type="InterPro" id="IPR022313">
    <property type="entry name" value="Phe/His_NH3-lyase_AS"/>
</dbReference>
<dbReference type="GO" id="GO:0019557">
    <property type="term" value="P:L-histidine catabolic process to glutamate and formate"/>
    <property type="evidence" value="ECO:0007669"/>
    <property type="project" value="UniProtKB-UniPathway"/>
</dbReference>
<dbReference type="NCBIfam" id="NF006871">
    <property type="entry name" value="PRK09367.1"/>
    <property type="match status" value="1"/>
</dbReference>
<dbReference type="PANTHER" id="PTHR10362">
    <property type="entry name" value="HISTIDINE AMMONIA-LYASE"/>
    <property type="match status" value="1"/>
</dbReference>
<dbReference type="EC" id="4.3.1.3" evidence="2 6"/>
<dbReference type="Gene3D" id="1.20.200.10">
    <property type="entry name" value="Fumarase/aspartase (Central domain)"/>
    <property type="match status" value="1"/>
</dbReference>
<feature type="modified residue" description="2,3-didehydroalanine (Ser)" evidence="6">
    <location>
        <position position="143"/>
    </location>
</feature>
<dbReference type="Gene3D" id="1.10.275.10">
    <property type="entry name" value="Fumarase/aspartase (N-terminal domain)"/>
    <property type="match status" value="1"/>
</dbReference>
<dbReference type="InterPro" id="IPR008948">
    <property type="entry name" value="L-Aspartase-like"/>
</dbReference>
<comment type="catalytic activity">
    <reaction evidence="5 6 8">
        <text>L-histidine = trans-urocanate + NH4(+)</text>
        <dbReference type="Rhea" id="RHEA:21232"/>
        <dbReference type="ChEBI" id="CHEBI:17771"/>
        <dbReference type="ChEBI" id="CHEBI:28938"/>
        <dbReference type="ChEBI" id="CHEBI:57595"/>
        <dbReference type="EC" id="4.3.1.3"/>
    </reaction>
</comment>
<proteinExistence type="inferred from homology"/>
<accession>A0A1M3KW52</accession>
<evidence type="ECO:0000256" key="7">
    <source>
        <dbReference type="RuleBase" id="RU003954"/>
    </source>
</evidence>
<dbReference type="EMBL" id="MKVH01000024">
    <property type="protein sequence ID" value="OJX56620.1"/>
    <property type="molecule type" value="Genomic_DNA"/>
</dbReference>
<dbReference type="GO" id="GO:0019556">
    <property type="term" value="P:L-histidine catabolic process to glutamate and formamide"/>
    <property type="evidence" value="ECO:0007669"/>
    <property type="project" value="UniProtKB-UniPathway"/>
</dbReference>
<dbReference type="CDD" id="cd00332">
    <property type="entry name" value="PAL-HAL"/>
    <property type="match status" value="1"/>
</dbReference>
<dbReference type="Proteomes" id="UP000184233">
    <property type="component" value="Unassembled WGS sequence"/>
</dbReference>
<dbReference type="GO" id="GO:0005737">
    <property type="term" value="C:cytoplasm"/>
    <property type="evidence" value="ECO:0007669"/>
    <property type="project" value="UniProtKB-SubCell"/>
</dbReference>
<evidence type="ECO:0000256" key="9">
    <source>
        <dbReference type="RuleBase" id="RU004480"/>
    </source>
</evidence>
<evidence type="ECO:0000256" key="6">
    <source>
        <dbReference type="HAMAP-Rule" id="MF_00229"/>
    </source>
</evidence>
<evidence type="ECO:0000313" key="11">
    <source>
        <dbReference type="Proteomes" id="UP000184233"/>
    </source>
</evidence>
<dbReference type="SUPFAM" id="SSF48557">
    <property type="entry name" value="L-aspartase-like"/>
    <property type="match status" value="1"/>
</dbReference>
<evidence type="ECO:0000256" key="5">
    <source>
        <dbReference type="ARBA" id="ARBA00049269"/>
    </source>
</evidence>
<dbReference type="GO" id="GO:0004397">
    <property type="term" value="F:histidine ammonia-lyase activity"/>
    <property type="evidence" value="ECO:0007669"/>
    <property type="project" value="UniProtKB-UniRule"/>
</dbReference>
<reference evidence="10 11" key="1">
    <citation type="submission" date="2016-09" db="EMBL/GenBank/DDBJ databases">
        <title>Genome-resolved meta-omics ties microbial dynamics to process performance in biotechnology for thiocyanate degradation.</title>
        <authorList>
            <person name="Kantor R.S."/>
            <person name="Huddy R.J."/>
            <person name="Iyer R."/>
            <person name="Thomas B.C."/>
            <person name="Brown C.T."/>
            <person name="Anantharaman K."/>
            <person name="Tringe S."/>
            <person name="Hettich R.L."/>
            <person name="Harrison S.T."/>
            <person name="Banfield J.F."/>
        </authorList>
    </citation>
    <scope>NUCLEOTIDE SEQUENCE [LARGE SCALE GENOMIC DNA]</scope>
    <source>
        <strain evidence="10">59-99</strain>
    </source>
</reference>
<comment type="pathway">
    <text evidence="1 6 8">Amino-acid degradation; L-histidine degradation into L-glutamate; N-formimidoyl-L-glutamate from L-histidine: step 1/3.</text>
</comment>
<organism evidence="10 11">
    <name type="scientific">Candidatus Kapaibacterium thiocyanatum</name>
    <dbReference type="NCBI Taxonomy" id="1895771"/>
    <lineage>
        <taxon>Bacteria</taxon>
        <taxon>Pseudomonadati</taxon>
        <taxon>Candidatus Kapaibacteriota</taxon>
        <taxon>Candidatus Kapaibacteriia</taxon>
        <taxon>Candidatus Kapaibacteriales</taxon>
        <taxon>Candidatus Kapaibacteriaceae</taxon>
        <taxon>Candidatus Kapaibacterium</taxon>
    </lineage>
</organism>
<gene>
    <name evidence="6" type="primary">hutH</name>
    <name evidence="10" type="ORF">BGO89_08690</name>
</gene>
<keyword evidence="6" id="KW-0963">Cytoplasm</keyword>
<sequence>MLYLDGQSLALEAFVTAVKSSDSTIALTSDSRLRVEASRDAVERWIAEGRVVYGMTTGFGEFANVFIPADQVEALQENLIISHSAGMGPLLPSDIVRGMMILRINALAKGYSGIRPSTLDALIAMFNAGIVPAIPGQGSVGSSGDLAPLAHLALALIGRGEVLVRNDDGSWRMDEREPSDVALRRHGIEPVRLAAKEGLALINGTQMMCAYGALSLHRARQLMAVADIAGALSADALRGTDNAFDARLHAVRPHPGQRTTARNLRELMHGSAIRESHREHDNRVQDAYSIRCMPQVHGATRDTIDHVASVIEREMNSATDNPLIFADEDRHLEGGNFHGQPLALVLDFLAIAIAELANISERRTERLVNHSLGGLPRFLTPNGGLHSGMMIAQYTAAAMVSENKVLAHPASVDSIPTSANQEDHNSMGSIAARKLWSVVANVECVLSIELLCAAQGVDLLRPLTSSERLERVIARIREHVPFADEDRVLYHDMEKVRRLVADGTVCDAAGLHE</sequence>
<feature type="cross-link" description="5-imidazolinone (Ala-Gly)" evidence="6">
    <location>
        <begin position="142"/>
        <end position="144"/>
    </location>
</feature>
<evidence type="ECO:0000256" key="8">
    <source>
        <dbReference type="RuleBase" id="RU004479"/>
    </source>
</evidence>
<dbReference type="FunFam" id="1.20.200.10:FF:000003">
    <property type="entry name" value="Histidine ammonia-lyase"/>
    <property type="match status" value="1"/>
</dbReference>
<comment type="similarity">
    <text evidence="6 7">Belongs to the PAL/histidase family.</text>
</comment>
<dbReference type="PROSITE" id="PS00488">
    <property type="entry name" value="PAL_HISTIDASE"/>
    <property type="match status" value="1"/>
</dbReference>
<evidence type="ECO:0000256" key="3">
    <source>
        <dbReference type="ARBA" id="ARBA00022808"/>
    </source>
</evidence>
<comment type="caution">
    <text evidence="10">The sequence shown here is derived from an EMBL/GenBank/DDBJ whole genome shotgun (WGS) entry which is preliminary data.</text>
</comment>
<comment type="PTM">
    <text evidence="6">Contains an active site 4-methylidene-imidazol-5-one (MIO), which is formed autocatalytically by cyclization and dehydration of residues Ser-Ser-Gly.</text>
</comment>
<dbReference type="HAMAP" id="MF_00229">
    <property type="entry name" value="His_ammonia_lyase"/>
    <property type="match status" value="1"/>
</dbReference>
<keyword evidence="3 6" id="KW-0369">Histidine metabolism</keyword>
<dbReference type="AlphaFoldDB" id="A0A1M3KW52"/>
<keyword evidence="4 6" id="KW-0456">Lyase</keyword>
<dbReference type="NCBIfam" id="TIGR01225">
    <property type="entry name" value="hutH"/>
    <property type="match status" value="1"/>
</dbReference>
<dbReference type="UniPathway" id="UPA00379">
    <property type="reaction ID" value="UER00549"/>
</dbReference>
<evidence type="ECO:0000313" key="10">
    <source>
        <dbReference type="EMBL" id="OJX56620.1"/>
    </source>
</evidence>